<accession>A0AAN8WXR6</accession>
<keyword evidence="7 11" id="KW-0862">Zinc</keyword>
<keyword evidence="8 11" id="KW-0805">Transcription regulation</keyword>
<dbReference type="FunFam" id="2.20.25.190:FF:000001">
    <property type="entry name" value="Transcription elongation factor 1 homolog"/>
    <property type="match status" value="1"/>
</dbReference>
<dbReference type="InterPro" id="IPR007808">
    <property type="entry name" value="Elf1"/>
</dbReference>
<keyword evidence="10 11" id="KW-0539">Nucleus</keyword>
<keyword evidence="12" id="KW-0251">Elongation factor</keyword>
<comment type="function">
    <text evidence="1 11">Transcription elongation factor implicated in the maintenance of proper chromatin structure in actively transcribed regions.</text>
</comment>
<evidence type="ECO:0000256" key="11">
    <source>
        <dbReference type="RuleBase" id="RU364033"/>
    </source>
</evidence>
<evidence type="ECO:0000256" key="2">
    <source>
        <dbReference type="ARBA" id="ARBA00004123"/>
    </source>
</evidence>
<keyword evidence="12" id="KW-0648">Protein biosynthesis</keyword>
<keyword evidence="9 11" id="KW-0804">Transcription</keyword>
<dbReference type="PANTHER" id="PTHR20934:SF0">
    <property type="entry name" value="TRANSCRIPTION ELONGATION FACTOR 1 HOMOLOG"/>
    <property type="match status" value="1"/>
</dbReference>
<organism evidence="12 13">
    <name type="scientific">Halocaridina rubra</name>
    <name type="common">Hawaiian red shrimp</name>
    <dbReference type="NCBI Taxonomy" id="373956"/>
    <lineage>
        <taxon>Eukaryota</taxon>
        <taxon>Metazoa</taxon>
        <taxon>Ecdysozoa</taxon>
        <taxon>Arthropoda</taxon>
        <taxon>Crustacea</taxon>
        <taxon>Multicrustacea</taxon>
        <taxon>Malacostraca</taxon>
        <taxon>Eumalacostraca</taxon>
        <taxon>Eucarida</taxon>
        <taxon>Decapoda</taxon>
        <taxon>Pleocyemata</taxon>
        <taxon>Caridea</taxon>
        <taxon>Atyoidea</taxon>
        <taxon>Atyidae</taxon>
        <taxon>Halocaridina</taxon>
    </lineage>
</organism>
<keyword evidence="5 11" id="KW-0479">Metal-binding</keyword>
<dbReference type="PANTHER" id="PTHR20934">
    <property type="entry name" value="TRANSCRIPTION ELONGATION FACTOR 1 HOMOLOG"/>
    <property type="match status" value="1"/>
</dbReference>
<name>A0AAN8WXR6_HALRR</name>
<dbReference type="GO" id="GO:0003746">
    <property type="term" value="F:translation elongation factor activity"/>
    <property type="evidence" value="ECO:0007669"/>
    <property type="project" value="UniProtKB-KW"/>
</dbReference>
<evidence type="ECO:0000256" key="10">
    <source>
        <dbReference type="ARBA" id="ARBA00023242"/>
    </source>
</evidence>
<proteinExistence type="inferred from homology"/>
<gene>
    <name evidence="12" type="primary">ELOF1</name>
    <name evidence="12" type="ORF">SK128_013217</name>
</gene>
<dbReference type="GO" id="GO:0008270">
    <property type="term" value="F:zinc ion binding"/>
    <property type="evidence" value="ECO:0007669"/>
    <property type="project" value="UniProtKB-KW"/>
</dbReference>
<sequence length="82" mass="9556">MGRRKSKRKPPPKRKNIMPLDTQFNCPFCNHERSCEVDLDKPRNVGRVSCMICLEDFQCTINYLSEAVDVYNEWIDACESAN</sequence>
<comment type="caution">
    <text evidence="12">The sequence shown here is derived from an EMBL/GenBank/DDBJ whole genome shotgun (WGS) entry which is preliminary data.</text>
</comment>
<evidence type="ECO:0000256" key="3">
    <source>
        <dbReference type="ARBA" id="ARBA00009730"/>
    </source>
</evidence>
<dbReference type="GO" id="GO:0008023">
    <property type="term" value="C:transcription elongation factor complex"/>
    <property type="evidence" value="ECO:0007669"/>
    <property type="project" value="TreeGrafter"/>
</dbReference>
<evidence type="ECO:0000256" key="9">
    <source>
        <dbReference type="ARBA" id="ARBA00023163"/>
    </source>
</evidence>
<dbReference type="Gene3D" id="2.20.25.190">
    <property type="match status" value="1"/>
</dbReference>
<evidence type="ECO:0000256" key="6">
    <source>
        <dbReference type="ARBA" id="ARBA00022771"/>
    </source>
</evidence>
<dbReference type="GO" id="GO:0006368">
    <property type="term" value="P:transcription elongation by RNA polymerase II"/>
    <property type="evidence" value="ECO:0007669"/>
    <property type="project" value="TreeGrafter"/>
</dbReference>
<dbReference type="SUPFAM" id="SSF57783">
    <property type="entry name" value="Zinc beta-ribbon"/>
    <property type="match status" value="1"/>
</dbReference>
<evidence type="ECO:0000256" key="5">
    <source>
        <dbReference type="ARBA" id="ARBA00022723"/>
    </source>
</evidence>
<evidence type="ECO:0000256" key="1">
    <source>
        <dbReference type="ARBA" id="ARBA00003357"/>
    </source>
</evidence>
<evidence type="ECO:0000256" key="8">
    <source>
        <dbReference type="ARBA" id="ARBA00023015"/>
    </source>
</evidence>
<evidence type="ECO:0000313" key="12">
    <source>
        <dbReference type="EMBL" id="KAK7072401.1"/>
    </source>
</evidence>
<dbReference type="EMBL" id="JAXCGZ010013512">
    <property type="protein sequence ID" value="KAK7072401.1"/>
    <property type="molecule type" value="Genomic_DNA"/>
</dbReference>
<evidence type="ECO:0000256" key="4">
    <source>
        <dbReference type="ARBA" id="ARBA00014973"/>
    </source>
</evidence>
<keyword evidence="13" id="KW-1185">Reference proteome</keyword>
<dbReference type="InterPro" id="IPR038567">
    <property type="entry name" value="T_Elf1_sf"/>
</dbReference>
<protein>
    <recommendedName>
        <fullName evidence="4 11">Transcription elongation factor 1 homolog</fullName>
    </recommendedName>
</protein>
<comment type="similarity">
    <text evidence="3 11">Belongs to the ELOF1 family.</text>
</comment>
<comment type="subcellular location">
    <subcellularLocation>
        <location evidence="2 11">Nucleus</location>
    </subcellularLocation>
</comment>
<keyword evidence="6 11" id="KW-0863">Zinc-finger</keyword>
<dbReference type="AlphaFoldDB" id="A0AAN8WXR6"/>
<dbReference type="Proteomes" id="UP001381693">
    <property type="component" value="Unassembled WGS sequence"/>
</dbReference>
<dbReference type="Pfam" id="PF05129">
    <property type="entry name" value="Zn_ribbon_Elf1"/>
    <property type="match status" value="1"/>
</dbReference>
<evidence type="ECO:0000256" key="7">
    <source>
        <dbReference type="ARBA" id="ARBA00022833"/>
    </source>
</evidence>
<dbReference type="GO" id="GO:0000993">
    <property type="term" value="F:RNA polymerase II complex binding"/>
    <property type="evidence" value="ECO:0007669"/>
    <property type="project" value="TreeGrafter"/>
</dbReference>
<reference evidence="12 13" key="1">
    <citation type="submission" date="2023-11" db="EMBL/GenBank/DDBJ databases">
        <title>Halocaridina rubra genome assembly.</title>
        <authorList>
            <person name="Smith C."/>
        </authorList>
    </citation>
    <scope>NUCLEOTIDE SEQUENCE [LARGE SCALE GENOMIC DNA]</scope>
    <source>
        <strain evidence="12">EP-1</strain>
        <tissue evidence="12">Whole</tissue>
    </source>
</reference>
<evidence type="ECO:0000313" key="13">
    <source>
        <dbReference type="Proteomes" id="UP001381693"/>
    </source>
</evidence>